<proteinExistence type="predicted"/>
<dbReference type="RefSeq" id="WP_133880131.1">
    <property type="nucleotide sequence ID" value="NZ_MWIN01000012.1"/>
</dbReference>
<dbReference type="EMBL" id="SOBT01000008">
    <property type="protein sequence ID" value="TDU31559.1"/>
    <property type="molecule type" value="Genomic_DNA"/>
</dbReference>
<accession>A0A4S3K5G5</accession>
<sequence length="237" mass="27471">MQSPDFAAVGLQHFQQKDLLFLFEHFPVAGVDPVEAVQRVHENPLMLESILESNYVHAALMDQRAQCLDVSPQLFFDVMLRRAIPGPRDRLDRQAIHYLANMLGLFSRTERVYRLQHDDTARYEYLADLVREGLESGPERRFLVNAHIGNYALYLSGICAPWVEHRRDFKRRPVSLEFYKRMGCSHYASAAGSVQAQEFGLGDVFRRLAERFEHFRIGLRRLAEDVFPTRQPAPIRV</sequence>
<dbReference type="OrthoDB" id="7061165at2"/>
<dbReference type="Proteomes" id="UP000295341">
    <property type="component" value="Unassembled WGS sequence"/>
</dbReference>
<name>A0A4S3K5G5_9GAMM</name>
<reference evidence="1 2" key="1">
    <citation type="submission" date="2019-03" db="EMBL/GenBank/DDBJ databases">
        <title>Genomic Encyclopedia of Type Strains, Phase IV (KMG-IV): sequencing the most valuable type-strain genomes for metagenomic binning, comparative biology and taxonomic classification.</title>
        <authorList>
            <person name="Goeker M."/>
        </authorList>
    </citation>
    <scope>NUCLEOTIDE SEQUENCE [LARGE SCALE GENOMIC DNA]</scope>
    <source>
        <strain evidence="1 2">DSM 26377</strain>
    </source>
</reference>
<dbReference type="AlphaFoldDB" id="A0A4S3K5G5"/>
<keyword evidence="2" id="KW-1185">Reference proteome</keyword>
<protein>
    <submittedName>
        <fullName evidence="1">Uncharacterized protein</fullName>
    </submittedName>
</protein>
<evidence type="ECO:0000313" key="1">
    <source>
        <dbReference type="EMBL" id="TDU31559.1"/>
    </source>
</evidence>
<gene>
    <name evidence="1" type="ORF">DFR24_0929</name>
</gene>
<comment type="caution">
    <text evidence="1">The sequence shown here is derived from an EMBL/GenBank/DDBJ whole genome shotgun (WGS) entry which is preliminary data.</text>
</comment>
<organism evidence="1 2">
    <name type="scientific">Panacagrimonas perspica</name>
    <dbReference type="NCBI Taxonomy" id="381431"/>
    <lineage>
        <taxon>Bacteria</taxon>
        <taxon>Pseudomonadati</taxon>
        <taxon>Pseudomonadota</taxon>
        <taxon>Gammaproteobacteria</taxon>
        <taxon>Nevskiales</taxon>
        <taxon>Nevskiaceae</taxon>
        <taxon>Panacagrimonas</taxon>
    </lineage>
</organism>
<evidence type="ECO:0000313" key="2">
    <source>
        <dbReference type="Proteomes" id="UP000295341"/>
    </source>
</evidence>